<sequence length="42" mass="4729">MTKNISYGHDYNYVGVLDDNIIESTYLDLPKLVGLKNVSIVN</sequence>
<name>A0A6C0CBB4_9ZZZZ</name>
<dbReference type="AlphaFoldDB" id="A0A6C0CBB4"/>
<accession>A0A6C0CBB4</accession>
<protein>
    <submittedName>
        <fullName evidence="1">Uncharacterized protein</fullName>
    </submittedName>
</protein>
<organism evidence="1">
    <name type="scientific">viral metagenome</name>
    <dbReference type="NCBI Taxonomy" id="1070528"/>
    <lineage>
        <taxon>unclassified sequences</taxon>
        <taxon>metagenomes</taxon>
        <taxon>organismal metagenomes</taxon>
    </lineage>
</organism>
<proteinExistence type="predicted"/>
<evidence type="ECO:0000313" key="1">
    <source>
        <dbReference type="EMBL" id="QHT00959.1"/>
    </source>
</evidence>
<dbReference type="EMBL" id="MN739361">
    <property type="protein sequence ID" value="QHT00959.1"/>
    <property type="molecule type" value="Genomic_DNA"/>
</dbReference>
<reference evidence="1" key="1">
    <citation type="journal article" date="2020" name="Nature">
        <title>Giant virus diversity and host interactions through global metagenomics.</title>
        <authorList>
            <person name="Schulz F."/>
            <person name="Roux S."/>
            <person name="Paez-Espino D."/>
            <person name="Jungbluth S."/>
            <person name="Walsh D.A."/>
            <person name="Denef V.J."/>
            <person name="McMahon K.D."/>
            <person name="Konstantinidis K.T."/>
            <person name="Eloe-Fadrosh E.A."/>
            <person name="Kyrpides N.C."/>
            <person name="Woyke T."/>
        </authorList>
    </citation>
    <scope>NUCLEOTIDE SEQUENCE</scope>
    <source>
        <strain evidence="1">GVMAG-M-3300020192-26</strain>
    </source>
</reference>